<evidence type="ECO:0000256" key="1">
    <source>
        <dbReference type="ARBA" id="ARBA00010211"/>
    </source>
</evidence>
<dbReference type="EMBL" id="LNQE01000914">
    <property type="protein sequence ID" value="KUG23297.1"/>
    <property type="molecule type" value="Genomic_DNA"/>
</dbReference>
<dbReference type="GO" id="GO:0003824">
    <property type="term" value="F:catalytic activity"/>
    <property type="evidence" value="ECO:0007669"/>
    <property type="project" value="InterPro"/>
</dbReference>
<comment type="caution">
    <text evidence="4">The sequence shown here is derived from an EMBL/GenBank/DDBJ whole genome shotgun (WGS) entry which is preliminary data.</text>
</comment>
<keyword evidence="2" id="KW-0479">Metal-binding</keyword>
<name>A0A0W8FRA0_9ZZZZ</name>
<dbReference type="Gene3D" id="3.90.850.10">
    <property type="entry name" value="Fumarylacetoacetase-like, C-terminal domain"/>
    <property type="match status" value="1"/>
</dbReference>
<dbReference type="SUPFAM" id="SSF56529">
    <property type="entry name" value="FAH"/>
    <property type="match status" value="1"/>
</dbReference>
<feature type="domain" description="Fumarylacetoacetase-like C-terminal" evidence="3">
    <location>
        <begin position="137"/>
        <end position="315"/>
    </location>
</feature>
<dbReference type="InterPro" id="IPR051121">
    <property type="entry name" value="FAH"/>
</dbReference>
<evidence type="ECO:0000313" key="4">
    <source>
        <dbReference type="EMBL" id="KUG23297.1"/>
    </source>
</evidence>
<reference evidence="4" key="1">
    <citation type="journal article" date="2015" name="Proc. Natl. Acad. Sci. U.S.A.">
        <title>Networks of energetic and metabolic interactions define dynamics in microbial communities.</title>
        <authorList>
            <person name="Embree M."/>
            <person name="Liu J.K."/>
            <person name="Al-Bassam M.M."/>
            <person name="Zengler K."/>
        </authorList>
    </citation>
    <scope>NUCLEOTIDE SEQUENCE</scope>
</reference>
<comment type="similarity">
    <text evidence="1">Belongs to the FAH family.</text>
</comment>
<protein>
    <submittedName>
        <fullName evidence="4">2-keto-4-pentenoate hydratase/2-oxohepta-3-ene-1,7-dioic acid hydratase (Catechol pathway)</fullName>
    </submittedName>
</protein>
<dbReference type="PANTHER" id="PTHR42796:SF4">
    <property type="entry name" value="FUMARYLACETOACETATE HYDROLASE DOMAIN-CONTAINING PROTEIN 2A"/>
    <property type="match status" value="1"/>
</dbReference>
<dbReference type="GO" id="GO:0044281">
    <property type="term" value="P:small molecule metabolic process"/>
    <property type="evidence" value="ECO:0007669"/>
    <property type="project" value="UniProtKB-ARBA"/>
</dbReference>
<evidence type="ECO:0000259" key="3">
    <source>
        <dbReference type="Pfam" id="PF01557"/>
    </source>
</evidence>
<sequence>MKLLNFQAESGGAPKFGIVIKSYAVSFETVQQKTGQTHAELADVYSYLENLPTSEDAAREFLKYGETYIDSFNNNEKTPLEKAKILSPVPVPRALIDFGLSPRHLGNSAATLVKHAFGFFGSIIAPIVKSRIEAATRGKKIYYKGNHNAVIGDNDTIHWPAYSSYLDIEPELAVITGNDAIPIAGYTIFNDSSARDIQLKEMLGLGGPARSKDFDCSNGLGPFIVTPDEVGDPLALNVKVKIGERYEWKGSTSEYSARPDEAVNFLKTIFTLLPGTVIGLGTIPDCTGLDNDLWINPGEKIEIIFDKLGILRQNIPEILGKIEPSPWGDREELRKFY</sequence>
<dbReference type="InterPro" id="IPR036663">
    <property type="entry name" value="Fumarylacetoacetase_C_sf"/>
</dbReference>
<dbReference type="AlphaFoldDB" id="A0A0W8FRA0"/>
<evidence type="ECO:0000256" key="2">
    <source>
        <dbReference type="ARBA" id="ARBA00022723"/>
    </source>
</evidence>
<organism evidence="4">
    <name type="scientific">hydrocarbon metagenome</name>
    <dbReference type="NCBI Taxonomy" id="938273"/>
    <lineage>
        <taxon>unclassified sequences</taxon>
        <taxon>metagenomes</taxon>
        <taxon>ecological metagenomes</taxon>
    </lineage>
</organism>
<accession>A0A0W8FRA0</accession>
<dbReference type="Pfam" id="PF01557">
    <property type="entry name" value="FAA_hydrolase"/>
    <property type="match status" value="1"/>
</dbReference>
<dbReference type="PANTHER" id="PTHR42796">
    <property type="entry name" value="FUMARYLACETOACETATE HYDROLASE DOMAIN-CONTAINING PROTEIN 2A-RELATED"/>
    <property type="match status" value="1"/>
</dbReference>
<dbReference type="GO" id="GO:0046872">
    <property type="term" value="F:metal ion binding"/>
    <property type="evidence" value="ECO:0007669"/>
    <property type="project" value="UniProtKB-KW"/>
</dbReference>
<gene>
    <name evidence="4" type="ORF">ASZ90_006958</name>
</gene>
<proteinExistence type="inferred from homology"/>
<dbReference type="InterPro" id="IPR011234">
    <property type="entry name" value="Fumarylacetoacetase-like_C"/>
</dbReference>